<dbReference type="EMBL" id="OOIL02001823">
    <property type="protein sequence ID" value="VFQ78690.1"/>
    <property type="molecule type" value="Genomic_DNA"/>
</dbReference>
<evidence type="ECO:0000313" key="2">
    <source>
        <dbReference type="Proteomes" id="UP000595140"/>
    </source>
</evidence>
<gene>
    <name evidence="1" type="ORF">CCAM_LOCUS20466</name>
</gene>
<dbReference type="OrthoDB" id="1304502at2759"/>
<keyword evidence="2" id="KW-1185">Reference proteome</keyword>
<dbReference type="AlphaFoldDB" id="A0A484LQ87"/>
<reference evidence="1 2" key="1">
    <citation type="submission" date="2018-04" db="EMBL/GenBank/DDBJ databases">
        <authorList>
            <person name="Vogel A."/>
        </authorList>
    </citation>
    <scope>NUCLEOTIDE SEQUENCE [LARGE SCALE GENOMIC DNA]</scope>
</reference>
<evidence type="ECO:0000313" key="1">
    <source>
        <dbReference type="EMBL" id="VFQ78690.1"/>
    </source>
</evidence>
<accession>A0A484LQ87</accession>
<name>A0A484LQ87_9ASTE</name>
<proteinExistence type="predicted"/>
<sequence>MDNMMEVLNGIECKNFTVVGPVFVNHLLRMNADERVWSKDKFLSKFDWSGVEKVWQLWSDDASISRVFVASLTIKPGLQF</sequence>
<organism evidence="1 2">
    <name type="scientific">Cuscuta campestris</name>
    <dbReference type="NCBI Taxonomy" id="132261"/>
    <lineage>
        <taxon>Eukaryota</taxon>
        <taxon>Viridiplantae</taxon>
        <taxon>Streptophyta</taxon>
        <taxon>Embryophyta</taxon>
        <taxon>Tracheophyta</taxon>
        <taxon>Spermatophyta</taxon>
        <taxon>Magnoliopsida</taxon>
        <taxon>eudicotyledons</taxon>
        <taxon>Gunneridae</taxon>
        <taxon>Pentapetalae</taxon>
        <taxon>asterids</taxon>
        <taxon>lamiids</taxon>
        <taxon>Solanales</taxon>
        <taxon>Convolvulaceae</taxon>
        <taxon>Cuscuteae</taxon>
        <taxon>Cuscuta</taxon>
        <taxon>Cuscuta subgen. Grammica</taxon>
        <taxon>Cuscuta sect. Cleistogrammica</taxon>
    </lineage>
</organism>
<protein>
    <submittedName>
        <fullName evidence="1">Uncharacterized protein</fullName>
    </submittedName>
</protein>
<dbReference type="Proteomes" id="UP000595140">
    <property type="component" value="Unassembled WGS sequence"/>
</dbReference>